<name>A0A538SF20_UNCEI</name>
<dbReference type="EMBL" id="VBOR01000046">
    <property type="protein sequence ID" value="TMQ49972.1"/>
    <property type="molecule type" value="Genomic_DNA"/>
</dbReference>
<reference evidence="3 4" key="1">
    <citation type="journal article" date="2019" name="Nat. Microbiol.">
        <title>Mediterranean grassland soil C-N compound turnover is dependent on rainfall and depth, and is mediated by genomically divergent microorganisms.</title>
        <authorList>
            <person name="Diamond S."/>
            <person name="Andeer P.F."/>
            <person name="Li Z."/>
            <person name="Crits-Christoph A."/>
            <person name="Burstein D."/>
            <person name="Anantharaman K."/>
            <person name="Lane K.R."/>
            <person name="Thomas B.C."/>
            <person name="Pan C."/>
            <person name="Northen T.R."/>
            <person name="Banfield J.F."/>
        </authorList>
    </citation>
    <scope>NUCLEOTIDE SEQUENCE [LARGE SCALE GENOMIC DNA]</scope>
    <source>
        <strain evidence="1">WS_1</strain>
        <strain evidence="2">WS_5</strain>
    </source>
</reference>
<sequence length="160" mass="17493">MELKLHEIEEGQSRVEAEVPAQSVGIQAQDVELEGPIRVALSLDRRGDEIWIRGTLHAIALQQCSRCLVDFSQILELEFEVFCAKLPSARTMSPKGLDEEDGGVHFHDGHVLSIDSEIRESVLLGLPMRPLCRESCAGLCPRCGEDRNLGACRCVGVAAG</sequence>
<proteinExistence type="predicted"/>
<evidence type="ECO:0000313" key="1">
    <source>
        <dbReference type="EMBL" id="TMQ49972.1"/>
    </source>
</evidence>
<dbReference type="EMBL" id="VBOV01000170">
    <property type="protein sequence ID" value="TMQ57353.1"/>
    <property type="molecule type" value="Genomic_DNA"/>
</dbReference>
<evidence type="ECO:0000313" key="4">
    <source>
        <dbReference type="Proteomes" id="UP000320913"/>
    </source>
</evidence>
<dbReference type="Pfam" id="PF02620">
    <property type="entry name" value="YceD"/>
    <property type="match status" value="1"/>
</dbReference>
<evidence type="ECO:0000313" key="2">
    <source>
        <dbReference type="EMBL" id="TMQ57353.1"/>
    </source>
</evidence>
<evidence type="ECO:0000313" key="3">
    <source>
        <dbReference type="Proteomes" id="UP000316292"/>
    </source>
</evidence>
<dbReference type="InterPro" id="IPR003772">
    <property type="entry name" value="YceD"/>
</dbReference>
<organism evidence="1 3">
    <name type="scientific">Eiseniibacteriota bacterium</name>
    <dbReference type="NCBI Taxonomy" id="2212470"/>
    <lineage>
        <taxon>Bacteria</taxon>
        <taxon>Candidatus Eiseniibacteriota</taxon>
    </lineage>
</organism>
<comment type="caution">
    <text evidence="1">The sequence shown here is derived from an EMBL/GenBank/DDBJ whole genome shotgun (WGS) entry which is preliminary data.</text>
</comment>
<dbReference type="Proteomes" id="UP000316292">
    <property type="component" value="Unassembled WGS sequence"/>
</dbReference>
<dbReference type="PANTHER" id="PTHR34374:SF1">
    <property type="entry name" value="LARGE RIBOSOMAL RNA SUBUNIT ACCUMULATION PROTEIN YCED HOMOLOG 1, CHLOROPLASTIC"/>
    <property type="match status" value="1"/>
</dbReference>
<gene>
    <name evidence="1" type="ORF">E6K71_03505</name>
    <name evidence="2" type="ORF">E6K75_07080</name>
</gene>
<dbReference type="Proteomes" id="UP000320913">
    <property type="component" value="Unassembled WGS sequence"/>
</dbReference>
<protein>
    <submittedName>
        <fullName evidence="1">DUF177 domain-containing protein</fullName>
    </submittedName>
</protein>
<accession>A0A538SF20</accession>
<dbReference type="AlphaFoldDB" id="A0A538SF20"/>
<dbReference type="PANTHER" id="PTHR34374">
    <property type="entry name" value="LARGE RIBOSOMAL RNA SUBUNIT ACCUMULATION PROTEIN YCED HOMOLOG 1, CHLOROPLASTIC"/>
    <property type="match status" value="1"/>
</dbReference>